<organism evidence="3 4">
    <name type="scientific">Methylomonas methanica</name>
    <dbReference type="NCBI Taxonomy" id="421"/>
    <lineage>
        <taxon>Bacteria</taxon>
        <taxon>Pseudomonadati</taxon>
        <taxon>Pseudomonadota</taxon>
        <taxon>Gammaproteobacteria</taxon>
        <taxon>Methylococcales</taxon>
        <taxon>Methylococcaceae</taxon>
        <taxon>Methylomonas</taxon>
    </lineage>
</organism>
<evidence type="ECO:0000313" key="4">
    <source>
        <dbReference type="Proteomes" id="UP000077763"/>
    </source>
</evidence>
<dbReference type="RefSeq" id="WP_064038595.1">
    <property type="nucleotide sequence ID" value="NZ_LUUH01000099.1"/>
</dbReference>
<name>A0A177LVM1_METMH</name>
<reference evidence="3 4" key="1">
    <citation type="submission" date="2016-03" db="EMBL/GenBank/DDBJ databases">
        <authorList>
            <person name="Ploux O."/>
        </authorList>
    </citation>
    <scope>NUCLEOTIDE SEQUENCE [LARGE SCALE GENOMIC DNA]</scope>
    <source>
        <strain evidence="3 4">R-45371</strain>
    </source>
</reference>
<dbReference type="InterPro" id="IPR011050">
    <property type="entry name" value="Pectin_lyase_fold/virulence"/>
</dbReference>
<feature type="signal peptide" evidence="1">
    <location>
        <begin position="1"/>
        <end position="24"/>
    </location>
</feature>
<evidence type="ECO:0000259" key="2">
    <source>
        <dbReference type="Pfam" id="PF13229"/>
    </source>
</evidence>
<dbReference type="InterPro" id="IPR012334">
    <property type="entry name" value="Pectin_lyas_fold"/>
</dbReference>
<evidence type="ECO:0000256" key="1">
    <source>
        <dbReference type="SAM" id="SignalP"/>
    </source>
</evidence>
<sequence>MHRLNFSGCLIGVLSLLPAFPAHGTEWQVGPQRALKLPSAAARLAKDGDVVSIDAGLYQGDVASWPQQRLTIRGLESGAHLDALGKSAEDKAIWVLKGDDIVVENIELSGATAPALNGAGIRFEGTNLTLKNCRFHHNQMGLLTGFNANSAILIEYSEFNDNTVDYPRYGKLGHNIYIGNIRRFTLQNSYIHDASTGHNVKSRARENYILYNRITDERNGSSYLVDLPDGGAGYLIGNLFHQGSNTENAAMLAFAAEHNQTQPNQQLYLVNNTFVNDHPGGSFLNNHSIATAMLINNLLIGEATELLGPNLENHDLRATTNVLSNPASYDYRLNSDAPAIDQGISPGFAANGFPLNPQFVYRHPRGSEKRRQQGALDVGAYEFIAKQPD</sequence>
<feature type="domain" description="Right handed beta helix" evidence="2">
    <location>
        <begin position="91"/>
        <end position="221"/>
    </location>
</feature>
<dbReference type="Gene3D" id="2.160.20.10">
    <property type="entry name" value="Single-stranded right-handed beta-helix, Pectin lyase-like"/>
    <property type="match status" value="1"/>
</dbReference>
<dbReference type="Proteomes" id="UP000077763">
    <property type="component" value="Unassembled WGS sequence"/>
</dbReference>
<keyword evidence="1" id="KW-0732">Signal</keyword>
<dbReference type="SUPFAM" id="SSF51126">
    <property type="entry name" value="Pectin lyase-like"/>
    <property type="match status" value="1"/>
</dbReference>
<protein>
    <recommendedName>
        <fullName evidence="2">Right handed beta helix domain-containing protein</fullName>
    </recommendedName>
</protein>
<evidence type="ECO:0000313" key="3">
    <source>
        <dbReference type="EMBL" id="OAH97536.1"/>
    </source>
</evidence>
<gene>
    <name evidence="3" type="ORF">A1353_02715</name>
</gene>
<dbReference type="Pfam" id="PF13229">
    <property type="entry name" value="Beta_helix"/>
    <property type="match status" value="1"/>
</dbReference>
<accession>A0A177LVM1</accession>
<comment type="caution">
    <text evidence="3">The sequence shown here is derived from an EMBL/GenBank/DDBJ whole genome shotgun (WGS) entry which is preliminary data.</text>
</comment>
<dbReference type="InterPro" id="IPR039448">
    <property type="entry name" value="Beta_helix"/>
</dbReference>
<dbReference type="EMBL" id="LUUH01000099">
    <property type="protein sequence ID" value="OAH97536.1"/>
    <property type="molecule type" value="Genomic_DNA"/>
</dbReference>
<proteinExistence type="predicted"/>
<dbReference type="AlphaFoldDB" id="A0A177LVM1"/>
<feature type="chain" id="PRO_5008067379" description="Right handed beta helix domain-containing protein" evidence="1">
    <location>
        <begin position="25"/>
        <end position="389"/>
    </location>
</feature>